<evidence type="ECO:0000259" key="1">
    <source>
        <dbReference type="Pfam" id="PF01408"/>
    </source>
</evidence>
<feature type="domain" description="GFO/IDH/MocA-like oxidoreductase" evidence="2">
    <location>
        <begin position="136"/>
        <end position="239"/>
    </location>
</feature>
<organism evidence="3 4">
    <name type="scientific">Halomarina salina</name>
    <dbReference type="NCBI Taxonomy" id="1872699"/>
    <lineage>
        <taxon>Archaea</taxon>
        <taxon>Methanobacteriati</taxon>
        <taxon>Methanobacteriota</taxon>
        <taxon>Stenosarchaea group</taxon>
        <taxon>Halobacteria</taxon>
        <taxon>Halobacteriales</taxon>
        <taxon>Natronomonadaceae</taxon>
        <taxon>Halomarina</taxon>
    </lineage>
</organism>
<accession>A0ABD5RTF4</accession>
<evidence type="ECO:0000313" key="3">
    <source>
        <dbReference type="EMBL" id="MFC5973663.1"/>
    </source>
</evidence>
<dbReference type="InterPro" id="IPR055170">
    <property type="entry name" value="GFO_IDH_MocA-like_dom"/>
</dbReference>
<evidence type="ECO:0000313" key="4">
    <source>
        <dbReference type="Proteomes" id="UP001596099"/>
    </source>
</evidence>
<dbReference type="Proteomes" id="UP001596099">
    <property type="component" value="Unassembled WGS sequence"/>
</dbReference>
<dbReference type="EMBL" id="JBHSQH010000002">
    <property type="protein sequence ID" value="MFC5973663.1"/>
    <property type="molecule type" value="Genomic_DNA"/>
</dbReference>
<protein>
    <submittedName>
        <fullName evidence="3">Gfo/Idh/MocA family protein</fullName>
    </submittedName>
</protein>
<dbReference type="PANTHER" id="PTHR43249">
    <property type="entry name" value="UDP-N-ACETYL-2-AMINO-2-DEOXY-D-GLUCURONATE OXIDASE"/>
    <property type="match status" value="1"/>
</dbReference>
<dbReference type="InterPro" id="IPR052515">
    <property type="entry name" value="Gfo/Idh/MocA_Oxidoreductase"/>
</dbReference>
<dbReference type="InterPro" id="IPR000683">
    <property type="entry name" value="Gfo/Idh/MocA-like_OxRdtase_N"/>
</dbReference>
<dbReference type="InterPro" id="IPR036291">
    <property type="entry name" value="NAD(P)-bd_dom_sf"/>
</dbReference>
<evidence type="ECO:0000259" key="2">
    <source>
        <dbReference type="Pfam" id="PF22725"/>
    </source>
</evidence>
<feature type="domain" description="Gfo/Idh/MocA-like oxidoreductase N-terminal" evidence="1">
    <location>
        <begin position="3"/>
        <end position="126"/>
    </location>
</feature>
<dbReference type="Pfam" id="PF01408">
    <property type="entry name" value="GFO_IDH_MocA"/>
    <property type="match status" value="1"/>
</dbReference>
<dbReference type="Gene3D" id="3.40.50.720">
    <property type="entry name" value="NAD(P)-binding Rossmann-like Domain"/>
    <property type="match status" value="1"/>
</dbReference>
<dbReference type="SUPFAM" id="SSF51735">
    <property type="entry name" value="NAD(P)-binding Rossmann-fold domains"/>
    <property type="match status" value="1"/>
</dbReference>
<dbReference type="Gene3D" id="3.30.360.10">
    <property type="entry name" value="Dihydrodipicolinate Reductase, domain 2"/>
    <property type="match status" value="1"/>
</dbReference>
<comment type="caution">
    <text evidence="3">The sequence shown here is derived from an EMBL/GenBank/DDBJ whole genome shotgun (WGS) entry which is preliminary data.</text>
</comment>
<dbReference type="SUPFAM" id="SSF55347">
    <property type="entry name" value="Glyceraldehyde-3-phosphate dehydrogenase-like, C-terminal domain"/>
    <property type="match status" value="1"/>
</dbReference>
<dbReference type="RefSeq" id="WP_247420878.1">
    <property type="nucleotide sequence ID" value="NZ_JALLGW010000003.1"/>
</dbReference>
<dbReference type="PANTHER" id="PTHR43249:SF1">
    <property type="entry name" value="D-GLUCOSIDE 3-DEHYDROGENASE"/>
    <property type="match status" value="1"/>
</dbReference>
<reference evidence="3 4" key="1">
    <citation type="journal article" date="2019" name="Int. J. Syst. Evol. Microbiol.">
        <title>The Global Catalogue of Microorganisms (GCM) 10K type strain sequencing project: providing services to taxonomists for standard genome sequencing and annotation.</title>
        <authorList>
            <consortium name="The Broad Institute Genomics Platform"/>
            <consortium name="The Broad Institute Genome Sequencing Center for Infectious Disease"/>
            <person name="Wu L."/>
            <person name="Ma J."/>
        </authorList>
    </citation>
    <scope>NUCLEOTIDE SEQUENCE [LARGE SCALE GENOMIC DNA]</scope>
    <source>
        <strain evidence="3 4">CGMCC 1.12543</strain>
    </source>
</reference>
<sequence length="364" mass="39980">MTIRIVLVGTGNQGAAWAREFLPANEADGTVEVVAAVDPDEEALERGRELLDLPSERCYASTEAAIEEREADALALVVPPHVREPLVDLAVEHGLDLLCEKPLAHAMESAARIVQRTEDAGLKVGVTMTQRFRRDVRTLRRHVRSGEYGPVDNCYCRYATNARSYGTWKPERLYDEEHHPMLVEGAIHHLDLLADLVDDRVRTVFCNAWNPEHSEFAGAPNATVHLVTEGGTSVTYEGLNTVAATFNGWGAEHVRVDCVDATLALDGHELRAFPYDRDAEGFTGGTRFEEGTPIPLDERAKWGNAWLVEQFADWCSGGDAMETNARDNLRSMATVFAAIESAETGEAVDVPSLLADVETAAREV</sequence>
<dbReference type="Pfam" id="PF22725">
    <property type="entry name" value="GFO_IDH_MocA_C3"/>
    <property type="match status" value="1"/>
</dbReference>
<dbReference type="AlphaFoldDB" id="A0ABD5RTF4"/>
<keyword evidence="4" id="KW-1185">Reference proteome</keyword>
<gene>
    <name evidence="3" type="ORF">ACFPYI_20220</name>
</gene>
<name>A0ABD5RTF4_9EURY</name>
<proteinExistence type="predicted"/>